<evidence type="ECO:0000313" key="2">
    <source>
        <dbReference type="Proteomes" id="UP001050691"/>
    </source>
</evidence>
<dbReference type="EMBL" id="BPWL01000009">
    <property type="protein sequence ID" value="GJJ14224.1"/>
    <property type="molecule type" value="Genomic_DNA"/>
</dbReference>
<organism evidence="1 2">
    <name type="scientific">Clathrus columnatus</name>
    <dbReference type="NCBI Taxonomy" id="1419009"/>
    <lineage>
        <taxon>Eukaryota</taxon>
        <taxon>Fungi</taxon>
        <taxon>Dikarya</taxon>
        <taxon>Basidiomycota</taxon>
        <taxon>Agaricomycotina</taxon>
        <taxon>Agaricomycetes</taxon>
        <taxon>Phallomycetidae</taxon>
        <taxon>Phallales</taxon>
        <taxon>Clathraceae</taxon>
        <taxon>Clathrus</taxon>
    </lineage>
</organism>
<name>A0AAV5AM81_9AGAM</name>
<evidence type="ECO:0000313" key="1">
    <source>
        <dbReference type="EMBL" id="GJJ14224.1"/>
    </source>
</evidence>
<comment type="caution">
    <text evidence="1">The sequence shown here is derived from an EMBL/GenBank/DDBJ whole genome shotgun (WGS) entry which is preliminary data.</text>
</comment>
<keyword evidence="2" id="KW-1185">Reference proteome</keyword>
<dbReference type="AlphaFoldDB" id="A0AAV5AM81"/>
<reference evidence="1" key="1">
    <citation type="submission" date="2021-10" db="EMBL/GenBank/DDBJ databases">
        <title>De novo Genome Assembly of Clathrus columnatus (Basidiomycota, Fungi) Using Illumina and Nanopore Sequence Data.</title>
        <authorList>
            <person name="Ogiso-Tanaka E."/>
            <person name="Itagaki H."/>
            <person name="Hosoya T."/>
            <person name="Hosaka K."/>
        </authorList>
    </citation>
    <scope>NUCLEOTIDE SEQUENCE</scope>
    <source>
        <strain evidence="1">MO-923</strain>
    </source>
</reference>
<protein>
    <submittedName>
        <fullName evidence="1">Uncharacterized protein</fullName>
    </submittedName>
</protein>
<dbReference type="Proteomes" id="UP001050691">
    <property type="component" value="Unassembled WGS sequence"/>
</dbReference>
<proteinExistence type="predicted"/>
<sequence>MADYFAKFSGKNVLDQIQQIQAYWYSQYFFYGGLPTVQDRVSPISFLNTSNSIGFLRTLRFKID</sequence>
<gene>
    <name evidence="1" type="ORF">Clacol_008486</name>
</gene>
<accession>A0AAV5AM81</accession>